<dbReference type="AlphaFoldDB" id="A0AAV1Z216"/>
<sequence>MKLKRILISKALFKTAYFDHRVQQVAAENRLAFETGRGKFHFNNISRSFAVLFLAGSFPSRSLQTD</sequence>
<protein>
    <submittedName>
        <fullName evidence="1">Uncharacterized protein</fullName>
    </submittedName>
</protein>
<evidence type="ECO:0000313" key="2">
    <source>
        <dbReference type="Proteomes" id="UP001497382"/>
    </source>
</evidence>
<reference evidence="1 2" key="1">
    <citation type="submission" date="2024-04" db="EMBL/GenBank/DDBJ databases">
        <authorList>
            <person name="Rising A."/>
            <person name="Reimegard J."/>
            <person name="Sonavane S."/>
            <person name="Akerstrom W."/>
            <person name="Nylinder S."/>
            <person name="Hedman E."/>
            <person name="Kallberg Y."/>
        </authorList>
    </citation>
    <scope>NUCLEOTIDE SEQUENCE [LARGE SCALE GENOMIC DNA]</scope>
</reference>
<organism evidence="1 2">
    <name type="scientific">Larinioides sclopetarius</name>
    <dbReference type="NCBI Taxonomy" id="280406"/>
    <lineage>
        <taxon>Eukaryota</taxon>
        <taxon>Metazoa</taxon>
        <taxon>Ecdysozoa</taxon>
        <taxon>Arthropoda</taxon>
        <taxon>Chelicerata</taxon>
        <taxon>Arachnida</taxon>
        <taxon>Araneae</taxon>
        <taxon>Araneomorphae</taxon>
        <taxon>Entelegynae</taxon>
        <taxon>Araneoidea</taxon>
        <taxon>Araneidae</taxon>
        <taxon>Larinioides</taxon>
    </lineage>
</organism>
<name>A0AAV1Z216_9ARAC</name>
<evidence type="ECO:0000313" key="1">
    <source>
        <dbReference type="EMBL" id="CAL1264309.1"/>
    </source>
</evidence>
<dbReference type="Proteomes" id="UP001497382">
    <property type="component" value="Unassembled WGS sequence"/>
</dbReference>
<comment type="caution">
    <text evidence="1">The sequence shown here is derived from an EMBL/GenBank/DDBJ whole genome shotgun (WGS) entry which is preliminary data.</text>
</comment>
<keyword evidence="2" id="KW-1185">Reference proteome</keyword>
<proteinExistence type="predicted"/>
<dbReference type="EMBL" id="CAXIEN010000013">
    <property type="protein sequence ID" value="CAL1264309.1"/>
    <property type="molecule type" value="Genomic_DNA"/>
</dbReference>
<gene>
    <name evidence="1" type="ORF">LARSCL_LOCUS1960</name>
</gene>
<accession>A0AAV1Z216</accession>